<feature type="domain" description="Beta-mannosidase-like galactose-binding" evidence="6">
    <location>
        <begin position="5"/>
        <end position="34"/>
    </location>
</feature>
<evidence type="ECO:0000259" key="5">
    <source>
        <dbReference type="Pfam" id="PF00703"/>
    </source>
</evidence>
<evidence type="ECO:0000313" key="7">
    <source>
        <dbReference type="EMBL" id="JAS90248.1"/>
    </source>
</evidence>
<dbReference type="InterPro" id="IPR050887">
    <property type="entry name" value="Beta-mannosidase_GH2"/>
</dbReference>
<dbReference type="PANTHER" id="PTHR43730">
    <property type="entry name" value="BETA-MANNOSIDASE"/>
    <property type="match status" value="1"/>
</dbReference>
<dbReference type="EMBL" id="GECU01017458">
    <property type="protein sequence ID" value="JAS90248.1"/>
    <property type="molecule type" value="Transcribed_RNA"/>
</dbReference>
<dbReference type="SUPFAM" id="SSF51445">
    <property type="entry name" value="(Trans)glycosidases"/>
    <property type="match status" value="1"/>
</dbReference>
<proteinExistence type="predicted"/>
<dbReference type="Pfam" id="PF00703">
    <property type="entry name" value="Glyco_hydro_2"/>
    <property type="match status" value="1"/>
</dbReference>
<dbReference type="GO" id="GO:0004567">
    <property type="term" value="F:beta-mannosidase activity"/>
    <property type="evidence" value="ECO:0007669"/>
    <property type="project" value="UniProtKB-EC"/>
</dbReference>
<dbReference type="GO" id="GO:0006516">
    <property type="term" value="P:glycoprotein catabolic process"/>
    <property type="evidence" value="ECO:0007669"/>
    <property type="project" value="TreeGrafter"/>
</dbReference>
<gene>
    <name evidence="7" type="ORF">g.58573</name>
</gene>
<feature type="domain" description="Glycoside hydrolase family 2 immunoglobulin-like beta-sandwich" evidence="5">
    <location>
        <begin position="49"/>
        <end position="151"/>
    </location>
</feature>
<evidence type="ECO:0000256" key="4">
    <source>
        <dbReference type="ARBA" id="ARBA00023295"/>
    </source>
</evidence>
<dbReference type="Pfam" id="PF22666">
    <property type="entry name" value="Glyco_hydro_2_N2"/>
    <property type="match status" value="1"/>
</dbReference>
<keyword evidence="4" id="KW-0326">Glycosidase</keyword>
<dbReference type="EC" id="3.2.1.25" evidence="2"/>
<feature type="non-terminal residue" evidence="7">
    <location>
        <position position="271"/>
    </location>
</feature>
<dbReference type="InterPro" id="IPR008979">
    <property type="entry name" value="Galactose-bd-like_sf"/>
</dbReference>
<accession>A0A1B6ITK0</accession>
<dbReference type="InterPro" id="IPR017853">
    <property type="entry name" value="GH"/>
</dbReference>
<dbReference type="AlphaFoldDB" id="A0A1B6ITK0"/>
<dbReference type="PANTHER" id="PTHR43730:SF1">
    <property type="entry name" value="BETA-MANNOSIDASE"/>
    <property type="match status" value="1"/>
</dbReference>
<organism evidence="7">
    <name type="scientific">Homalodisca liturata</name>
    <dbReference type="NCBI Taxonomy" id="320908"/>
    <lineage>
        <taxon>Eukaryota</taxon>
        <taxon>Metazoa</taxon>
        <taxon>Ecdysozoa</taxon>
        <taxon>Arthropoda</taxon>
        <taxon>Hexapoda</taxon>
        <taxon>Insecta</taxon>
        <taxon>Pterygota</taxon>
        <taxon>Neoptera</taxon>
        <taxon>Paraneoptera</taxon>
        <taxon>Hemiptera</taxon>
        <taxon>Auchenorrhyncha</taxon>
        <taxon>Membracoidea</taxon>
        <taxon>Cicadellidae</taxon>
        <taxon>Cicadellinae</taxon>
        <taxon>Proconiini</taxon>
        <taxon>Homalodisca</taxon>
    </lineage>
</organism>
<evidence type="ECO:0000256" key="3">
    <source>
        <dbReference type="ARBA" id="ARBA00022801"/>
    </source>
</evidence>
<dbReference type="InterPro" id="IPR013783">
    <property type="entry name" value="Ig-like_fold"/>
</dbReference>
<dbReference type="GO" id="GO:0005975">
    <property type="term" value="P:carbohydrate metabolic process"/>
    <property type="evidence" value="ECO:0007669"/>
    <property type="project" value="InterPro"/>
</dbReference>
<dbReference type="InterPro" id="IPR006102">
    <property type="entry name" value="Ig-like_GH2"/>
</dbReference>
<comment type="catalytic activity">
    <reaction evidence="1">
        <text>Hydrolysis of terminal, non-reducing beta-D-mannose residues in beta-D-mannosides.</text>
        <dbReference type="EC" id="3.2.1.25"/>
    </reaction>
</comment>
<dbReference type="InterPro" id="IPR036156">
    <property type="entry name" value="Beta-gal/glucu_dom_sf"/>
</dbReference>
<dbReference type="InterPro" id="IPR054593">
    <property type="entry name" value="Beta-mannosidase-like_N2"/>
</dbReference>
<dbReference type="Gene3D" id="2.60.40.10">
    <property type="entry name" value="Immunoglobulins"/>
    <property type="match status" value="1"/>
</dbReference>
<protein>
    <recommendedName>
        <fullName evidence="2">beta-mannosidase</fullName>
        <ecNumber evidence="2">3.2.1.25</ecNumber>
    </recommendedName>
</protein>
<reference evidence="7" key="1">
    <citation type="submission" date="2015-11" db="EMBL/GenBank/DDBJ databases">
        <title>De novo transcriptome assembly of four potential Pierce s Disease insect vectors from Arizona vineyards.</title>
        <authorList>
            <person name="Tassone E.E."/>
        </authorList>
    </citation>
    <scope>NUCLEOTIDE SEQUENCE</scope>
</reference>
<dbReference type="Gene3D" id="2.60.120.260">
    <property type="entry name" value="Galactose-binding domain-like"/>
    <property type="match status" value="1"/>
</dbReference>
<dbReference type="SUPFAM" id="SSF49303">
    <property type="entry name" value="beta-Galactosidase/glucuronidase domain"/>
    <property type="match status" value="1"/>
</dbReference>
<dbReference type="Gene3D" id="3.20.20.80">
    <property type="entry name" value="Glycosidases"/>
    <property type="match status" value="1"/>
</dbReference>
<feature type="non-terminal residue" evidence="7">
    <location>
        <position position="1"/>
    </location>
</feature>
<keyword evidence="3" id="KW-0378">Hydrolase</keyword>
<evidence type="ECO:0000256" key="1">
    <source>
        <dbReference type="ARBA" id="ARBA00000829"/>
    </source>
</evidence>
<name>A0A1B6ITK0_9HEMI</name>
<evidence type="ECO:0000256" key="2">
    <source>
        <dbReference type="ARBA" id="ARBA00012754"/>
    </source>
</evidence>
<evidence type="ECO:0000259" key="6">
    <source>
        <dbReference type="Pfam" id="PF22666"/>
    </source>
</evidence>
<sequence>QEFHGECHANYIRKMQASFAWDWGPAFPSVGIWKNVTLRAYNVAFARHVTVETIPDSSYWNVTVTLYLDVVNNVTGTLSTTLILGDTNITSQQQASISSQHNNVTTTFCVPKDQVAMWWPNGYGSQALYQLFVGFQSQQETTQTSVLVGFRTIKLVQEEAVPNKPNKGLTFYFEVNGVAVFAKGSNYIPAHILPELGAEPALLHRILTGARNANMNMLRVWGGGIYESDLFYQICDELGILIWQDMMFACSMYPATDEFLATVATEVTQQI</sequence>
<dbReference type="SUPFAM" id="SSF49785">
    <property type="entry name" value="Galactose-binding domain-like"/>
    <property type="match status" value="1"/>
</dbReference>